<organism evidence="2">
    <name type="scientific">Aliivibrio wodanis</name>
    <dbReference type="NCBI Taxonomy" id="80852"/>
    <lineage>
        <taxon>Bacteria</taxon>
        <taxon>Pseudomonadati</taxon>
        <taxon>Pseudomonadota</taxon>
        <taxon>Gammaproteobacteria</taxon>
        <taxon>Vibrionales</taxon>
        <taxon>Vibrionaceae</taxon>
        <taxon>Aliivibrio</taxon>
    </lineage>
</organism>
<feature type="transmembrane region" description="Helical" evidence="1">
    <location>
        <begin position="6"/>
        <end position="26"/>
    </location>
</feature>
<keyword evidence="1" id="KW-0812">Transmembrane</keyword>
<dbReference type="AlphaFoldDB" id="A0A5Q4Z4V4"/>
<name>A0A5Q4Z4V4_9GAMM</name>
<dbReference type="EMBL" id="LR721751">
    <property type="protein sequence ID" value="VVV06075.1"/>
    <property type="molecule type" value="Genomic_DNA"/>
</dbReference>
<keyword evidence="1" id="KW-0472">Membrane</keyword>
<gene>
    <name evidence="2" type="ORF">AW0309160_03559</name>
</gene>
<reference evidence="2" key="1">
    <citation type="submission" date="2019-09" db="EMBL/GenBank/DDBJ databases">
        <authorList>
            <person name="Hjerde E."/>
        </authorList>
    </citation>
    <scope>NUCLEOTIDE SEQUENCE</scope>
    <source>
        <strain evidence="2">06/09/160</strain>
    </source>
</reference>
<proteinExistence type="predicted"/>
<keyword evidence="1" id="KW-1133">Transmembrane helix</keyword>
<accession>A0A5Q4Z4V4</accession>
<evidence type="ECO:0000256" key="1">
    <source>
        <dbReference type="SAM" id="Phobius"/>
    </source>
</evidence>
<sequence length="174" mass="20085">METIEFIEIVSKISTPIVLGIAGFFINRNLVSYKTKQDLNVKLIEKRIALYDEIACELNDIYQFMIRVGAWKNMSPKDVIDKKRLVDKLIHQNRPYWSLQFIDSYSDFMSECFKINTGTGEDAKIAADTEKYVSLDSWADKFNSMFTGEKANKKNIRIKYEAFNVAVSNDINPS</sequence>
<evidence type="ECO:0000313" key="2">
    <source>
        <dbReference type="EMBL" id="VVV06075.1"/>
    </source>
</evidence>
<protein>
    <submittedName>
        <fullName evidence="2">Uncharacterized protein</fullName>
    </submittedName>
</protein>